<dbReference type="InterPro" id="IPR015421">
    <property type="entry name" value="PyrdxlP-dep_Trfase_major"/>
</dbReference>
<keyword evidence="5 9" id="KW-0808">Transferase</keyword>
<evidence type="ECO:0000313" key="10">
    <source>
        <dbReference type="Proteomes" id="UP001273350"/>
    </source>
</evidence>
<dbReference type="Pfam" id="PF00202">
    <property type="entry name" value="Aminotran_3"/>
    <property type="match status" value="1"/>
</dbReference>
<dbReference type="PANTHER" id="PTHR11986">
    <property type="entry name" value="AMINOTRANSFERASE CLASS III"/>
    <property type="match status" value="1"/>
</dbReference>
<sequence length="417" mass="45813">MGHKLESLSSKSEVLIEKENKYGAHNYHPLPVVLEKGEGVYVWDVDGKKYYDFLSAYSAVNQGHCHPKIVGAMVNQAQTLTLTSRAFYNDQLGNYEEYVTNYFGFDKVLPMNTGAEAVETALKLCRKWAYEVKGIHENLAQIIVCENNFHGRTTTIISFSNDEGARKNFGPFTDGFIKIEYDNLAALEKALESSKNIAGFLVEPIQGEAGVYVPSEGYLAKAKELCEKHNVLFIADEVQTGIARTGKLLAVHHENVQPDILILGKAISGGVYPVSAVLANNEIMNVIKPGQHGSTFGGNPVAAAVAIAALEVVKDEKLAENAERLGILLRKGLNEIAERNDLITLVRGKGLLNAIVINCGEDSDLAWEICLKFRDNGLLAKPTHGNKIRLAPPLVMTEAQIEECLEIIEKSLNEFRS</sequence>
<dbReference type="CDD" id="cd00610">
    <property type="entry name" value="OAT_like"/>
    <property type="match status" value="1"/>
</dbReference>
<proteinExistence type="inferred from homology"/>
<dbReference type="InterPro" id="IPR015424">
    <property type="entry name" value="PyrdxlP-dep_Trfase"/>
</dbReference>
<comment type="caution">
    <text evidence="9">The sequence shown here is derived from an EMBL/GenBank/DDBJ whole genome shotgun (WGS) entry which is preliminary data.</text>
</comment>
<evidence type="ECO:0000256" key="8">
    <source>
        <dbReference type="RuleBase" id="RU003560"/>
    </source>
</evidence>
<accession>A0ABU4R713</accession>
<dbReference type="PANTHER" id="PTHR11986:SF18">
    <property type="entry name" value="ORNITHINE AMINOTRANSFERASE, MITOCHONDRIAL"/>
    <property type="match status" value="1"/>
</dbReference>
<gene>
    <name evidence="9" type="primary">rocD</name>
    <name evidence="9" type="ORF">SGQ83_01550</name>
</gene>
<name>A0ABU4R713_9FLAO</name>
<dbReference type="EMBL" id="JAWXVI010000001">
    <property type="protein sequence ID" value="MDX6188021.1"/>
    <property type="molecule type" value="Genomic_DNA"/>
</dbReference>
<evidence type="ECO:0000256" key="6">
    <source>
        <dbReference type="ARBA" id="ARBA00022898"/>
    </source>
</evidence>
<dbReference type="Gene3D" id="3.90.1150.10">
    <property type="entry name" value="Aspartate Aminotransferase, domain 1"/>
    <property type="match status" value="1"/>
</dbReference>
<comment type="pathway">
    <text evidence="2">Amino-acid biosynthesis; L-proline biosynthesis; L-glutamate 5-semialdehyde from L-ornithine: step 1/1.</text>
</comment>
<dbReference type="InterPro" id="IPR015422">
    <property type="entry name" value="PyrdxlP-dep_Trfase_small"/>
</dbReference>
<dbReference type="NCBIfam" id="TIGR01885">
    <property type="entry name" value="Orn_aminotrans"/>
    <property type="match status" value="1"/>
</dbReference>
<keyword evidence="4 9" id="KW-0032">Aminotransferase</keyword>
<comment type="cofactor">
    <cofactor evidence="1">
        <name>pyridoxal 5'-phosphate</name>
        <dbReference type="ChEBI" id="CHEBI:597326"/>
    </cofactor>
</comment>
<dbReference type="Proteomes" id="UP001273350">
    <property type="component" value="Unassembled WGS sequence"/>
</dbReference>
<dbReference type="InterPro" id="IPR050103">
    <property type="entry name" value="Class-III_PLP-dep_AT"/>
</dbReference>
<protein>
    <recommendedName>
        <fullName evidence="3">ornithine aminotransferase</fullName>
        <ecNumber evidence="3">2.6.1.13</ecNumber>
    </recommendedName>
    <alternativeName>
        <fullName evidence="7">Ornithine--oxo-acid aminotransferase</fullName>
    </alternativeName>
</protein>
<dbReference type="Gene3D" id="3.40.640.10">
    <property type="entry name" value="Type I PLP-dependent aspartate aminotransferase-like (Major domain)"/>
    <property type="match status" value="1"/>
</dbReference>
<evidence type="ECO:0000256" key="4">
    <source>
        <dbReference type="ARBA" id="ARBA00022576"/>
    </source>
</evidence>
<dbReference type="GO" id="GO:0004587">
    <property type="term" value="F:ornithine aminotransferase activity"/>
    <property type="evidence" value="ECO:0007669"/>
    <property type="project" value="UniProtKB-EC"/>
</dbReference>
<comment type="similarity">
    <text evidence="8">Belongs to the class-III pyridoxal-phosphate-dependent aminotransferase family.</text>
</comment>
<dbReference type="PROSITE" id="PS00600">
    <property type="entry name" value="AA_TRANSFER_CLASS_3"/>
    <property type="match status" value="1"/>
</dbReference>
<evidence type="ECO:0000256" key="5">
    <source>
        <dbReference type="ARBA" id="ARBA00022679"/>
    </source>
</evidence>
<dbReference type="SUPFAM" id="SSF53383">
    <property type="entry name" value="PLP-dependent transferases"/>
    <property type="match status" value="1"/>
</dbReference>
<evidence type="ECO:0000256" key="1">
    <source>
        <dbReference type="ARBA" id="ARBA00001933"/>
    </source>
</evidence>
<dbReference type="InterPro" id="IPR049704">
    <property type="entry name" value="Aminotrans_3_PPA_site"/>
</dbReference>
<evidence type="ECO:0000256" key="2">
    <source>
        <dbReference type="ARBA" id="ARBA00004998"/>
    </source>
</evidence>
<dbReference type="PIRSF" id="PIRSF000521">
    <property type="entry name" value="Transaminase_4ab_Lys_Orn"/>
    <property type="match status" value="1"/>
</dbReference>
<evidence type="ECO:0000256" key="3">
    <source>
        <dbReference type="ARBA" id="ARBA00012924"/>
    </source>
</evidence>
<dbReference type="EC" id="2.6.1.13" evidence="3"/>
<dbReference type="InterPro" id="IPR005814">
    <property type="entry name" value="Aminotrans_3"/>
</dbReference>
<evidence type="ECO:0000256" key="7">
    <source>
        <dbReference type="ARBA" id="ARBA00030587"/>
    </source>
</evidence>
<dbReference type="InterPro" id="IPR010164">
    <property type="entry name" value="Orn_aminotrans"/>
</dbReference>
<evidence type="ECO:0000313" key="9">
    <source>
        <dbReference type="EMBL" id="MDX6188021.1"/>
    </source>
</evidence>
<dbReference type="RefSeq" id="WP_230002571.1">
    <property type="nucleotide sequence ID" value="NZ_CP087134.1"/>
</dbReference>
<keyword evidence="6 8" id="KW-0663">Pyridoxal phosphate</keyword>
<organism evidence="9 10">
    <name type="scientific">Flavobacterium cupriresistens</name>
    <dbReference type="NCBI Taxonomy" id="2893885"/>
    <lineage>
        <taxon>Bacteria</taxon>
        <taxon>Pseudomonadati</taxon>
        <taxon>Bacteroidota</taxon>
        <taxon>Flavobacteriia</taxon>
        <taxon>Flavobacteriales</taxon>
        <taxon>Flavobacteriaceae</taxon>
        <taxon>Flavobacterium</taxon>
    </lineage>
</organism>
<reference evidence="9 10" key="1">
    <citation type="submission" date="2023-11" db="EMBL/GenBank/DDBJ databases">
        <title>Unpublished Manusciprt.</title>
        <authorList>
            <person name="Saticioglu I.B."/>
            <person name="Ay H."/>
            <person name="Ajmi N."/>
            <person name="Altun S."/>
            <person name="Duman M."/>
        </authorList>
    </citation>
    <scope>NUCLEOTIDE SEQUENCE [LARGE SCALE GENOMIC DNA]</scope>
    <source>
        <strain evidence="9 10">Fl-318</strain>
    </source>
</reference>
<keyword evidence="10" id="KW-1185">Reference proteome</keyword>